<accession>A0A367LF43</accession>
<evidence type="ECO:0000259" key="4">
    <source>
        <dbReference type="Pfam" id="PF24866"/>
    </source>
</evidence>
<name>A0A367LF43_9HYPO</name>
<feature type="compositionally biased region" description="Gly residues" evidence="1">
    <location>
        <begin position="38"/>
        <end position="63"/>
    </location>
</feature>
<evidence type="ECO:0000256" key="3">
    <source>
        <dbReference type="SAM" id="SignalP"/>
    </source>
</evidence>
<feature type="chain" id="PRO_5016917103" description="DUF7732 domain-containing protein" evidence="3">
    <location>
        <begin position="19"/>
        <end position="250"/>
    </location>
</feature>
<protein>
    <recommendedName>
        <fullName evidence="4">DUF7732 domain-containing protein</fullName>
    </recommendedName>
</protein>
<keyword evidence="2" id="KW-0812">Transmembrane</keyword>
<keyword evidence="2" id="KW-1133">Transmembrane helix</keyword>
<evidence type="ECO:0000313" key="6">
    <source>
        <dbReference type="Proteomes" id="UP000253664"/>
    </source>
</evidence>
<organism evidence="5 6">
    <name type="scientific">Ophiocordyceps polyrhachis-furcata BCC 54312</name>
    <dbReference type="NCBI Taxonomy" id="1330021"/>
    <lineage>
        <taxon>Eukaryota</taxon>
        <taxon>Fungi</taxon>
        <taxon>Dikarya</taxon>
        <taxon>Ascomycota</taxon>
        <taxon>Pezizomycotina</taxon>
        <taxon>Sordariomycetes</taxon>
        <taxon>Hypocreomycetidae</taxon>
        <taxon>Hypocreales</taxon>
        <taxon>Ophiocordycipitaceae</taxon>
        <taxon>Ophiocordyceps</taxon>
    </lineage>
</organism>
<reference evidence="5 6" key="1">
    <citation type="journal article" date="2015" name="BMC Genomics">
        <title>Insights from the genome of Ophiocordyceps polyrhachis-furcata to pathogenicity and host specificity in insect fungi.</title>
        <authorList>
            <person name="Wichadakul D."/>
            <person name="Kobmoo N."/>
            <person name="Ingsriswang S."/>
            <person name="Tangphatsornruang S."/>
            <person name="Chantasingh D."/>
            <person name="Luangsa-ard J.J."/>
            <person name="Eurwilaichitr L."/>
        </authorList>
    </citation>
    <scope>NUCLEOTIDE SEQUENCE [LARGE SCALE GENOMIC DNA]</scope>
    <source>
        <strain evidence="5 6">BCC 54312</strain>
    </source>
</reference>
<dbReference type="STRING" id="1330021.A0A367LF43"/>
<dbReference type="Pfam" id="PF24866">
    <property type="entry name" value="DUF7732"/>
    <property type="match status" value="1"/>
</dbReference>
<feature type="domain" description="DUF7732" evidence="4">
    <location>
        <begin position="94"/>
        <end position="217"/>
    </location>
</feature>
<gene>
    <name evidence="5" type="ORF">L249_0698</name>
</gene>
<keyword evidence="3" id="KW-0732">Signal</keyword>
<feature type="region of interest" description="Disordered" evidence="1">
    <location>
        <begin position="31"/>
        <end position="91"/>
    </location>
</feature>
<dbReference type="Proteomes" id="UP000253664">
    <property type="component" value="Unassembled WGS sequence"/>
</dbReference>
<feature type="signal peptide" evidence="3">
    <location>
        <begin position="1"/>
        <end position="18"/>
    </location>
</feature>
<feature type="transmembrane region" description="Helical" evidence="2">
    <location>
        <begin position="229"/>
        <end position="249"/>
    </location>
</feature>
<proteinExistence type="predicted"/>
<comment type="caution">
    <text evidence="5">The sequence shown here is derived from an EMBL/GenBank/DDBJ whole genome shotgun (WGS) entry which is preliminary data.</text>
</comment>
<dbReference type="OrthoDB" id="5425547at2759"/>
<feature type="compositionally biased region" description="Polar residues" evidence="1">
    <location>
        <begin position="65"/>
        <end position="77"/>
    </location>
</feature>
<sequence length="250" mass="25521">MRANLVLLLALCLGDAIARVALTDDTSQSRLFKRRGGGRGGGGGGRGGSSSSGRGGGGGGGGVPSRTNTAPTSNIGGTSRGGSGPKPTFGGGRFFGGGGRVPYRAGAKSPFGIAPFFLIGASLAFWPGVWLHGAHLYPYSYVHHYRNESSGRNETAKVLCGCHQFEECGCEENNDQAFYDGLIGNGSYAALNKSVVDVGEFRGQKTLLINGTLPNGTTVDGPDSAASSFMAVATALWTVVATSLVALVLL</sequence>
<dbReference type="InterPro" id="IPR056634">
    <property type="entry name" value="DUF7732"/>
</dbReference>
<dbReference type="PANTHER" id="PTHR42091:SF1">
    <property type="entry name" value="CONSERVED GLYCINE-RICH PROTEIN (AFU_ORTHOLOGUE AFUA_7G02440)"/>
    <property type="match status" value="1"/>
</dbReference>
<evidence type="ECO:0000313" key="5">
    <source>
        <dbReference type="EMBL" id="RCI13054.1"/>
    </source>
</evidence>
<keyword evidence="2" id="KW-0472">Membrane</keyword>
<evidence type="ECO:0000256" key="1">
    <source>
        <dbReference type="SAM" id="MobiDB-lite"/>
    </source>
</evidence>
<dbReference type="EMBL" id="LKCN02000007">
    <property type="protein sequence ID" value="RCI13054.1"/>
    <property type="molecule type" value="Genomic_DNA"/>
</dbReference>
<feature type="compositionally biased region" description="Gly residues" evidence="1">
    <location>
        <begin position="78"/>
        <end position="91"/>
    </location>
</feature>
<dbReference type="PANTHER" id="PTHR42091">
    <property type="entry name" value="CONSERVED GLYCINE-RICH PROTEIN (AFU_ORTHOLOGUE AFUA_7G02440)"/>
    <property type="match status" value="1"/>
</dbReference>
<dbReference type="AlphaFoldDB" id="A0A367LF43"/>
<evidence type="ECO:0000256" key="2">
    <source>
        <dbReference type="SAM" id="Phobius"/>
    </source>
</evidence>
<keyword evidence="6" id="KW-1185">Reference proteome</keyword>